<evidence type="ECO:0000313" key="5">
    <source>
        <dbReference type="EMBL" id="AUV64119.1"/>
    </source>
</evidence>
<sequence>MHREGSTLRFMLVGAGFGETHLGWLTECTDASVEVLCYQKNKARALDLAERYGVPQVSDDPIQAIADGGIDALAVVSPPDTHEALISAGLEAGLLVFSDKPLASSAQATALLVERARAAANGAFVTFQWRVNPGLRRLREVCAQGDLGTVVRVDLEFHHDFLAGPTTAWPWRHRRETAGAGTLGDQGVHMFDLLGWLAPGAWSVVAGTSSVAWPRRSHEGGVVECETEDIADVLLADTAGPARARVLVSRVSAGRRGLRVVVHGTKGYAVLSANPDSGSATLTVVTGEPLAPSVTNFGPHSMNPYEFVLTRIARGVEMDSTGVADFSAGHAAQLLLEEALERGCGNPGIVQES</sequence>
<dbReference type="SMR" id="A0A1B4ZC90"/>
<evidence type="ECO:0000313" key="6">
    <source>
        <dbReference type="EMBL" id="BAV57056.1"/>
    </source>
</evidence>
<dbReference type="EMBL" id="KY313600">
    <property type="protein sequence ID" value="AUV64119.1"/>
    <property type="molecule type" value="Genomic_DNA"/>
</dbReference>
<organism evidence="6">
    <name type="scientific">Streptomyces citricolor</name>
    <dbReference type="NCBI Taxonomy" id="212427"/>
    <lineage>
        <taxon>Bacteria</taxon>
        <taxon>Bacillati</taxon>
        <taxon>Actinomycetota</taxon>
        <taxon>Actinomycetes</taxon>
        <taxon>Kitasatosporales</taxon>
        <taxon>Streptomycetaceae</taxon>
        <taxon>Streptomyces</taxon>
    </lineage>
</organism>
<feature type="domain" description="GFO/IDH/MocA-like oxidoreductase" evidence="4">
    <location>
        <begin position="136"/>
        <end position="269"/>
    </location>
</feature>
<keyword evidence="2" id="KW-0560">Oxidoreductase</keyword>
<dbReference type="SUPFAM" id="SSF55347">
    <property type="entry name" value="Glyceraldehyde-3-phosphate dehydrogenase-like, C-terminal domain"/>
    <property type="match status" value="1"/>
</dbReference>
<evidence type="ECO:0000259" key="4">
    <source>
        <dbReference type="Pfam" id="PF22725"/>
    </source>
</evidence>
<dbReference type="PANTHER" id="PTHR43708">
    <property type="entry name" value="CONSERVED EXPRESSED OXIDOREDUCTASE (EUROFUNG)"/>
    <property type="match status" value="1"/>
</dbReference>
<dbReference type="PANTHER" id="PTHR43708:SF5">
    <property type="entry name" value="CONSERVED EXPRESSED OXIDOREDUCTASE (EUROFUNG)-RELATED"/>
    <property type="match status" value="1"/>
</dbReference>
<proteinExistence type="inferred from homology"/>
<dbReference type="InterPro" id="IPR000683">
    <property type="entry name" value="Gfo/Idh/MocA-like_OxRdtase_N"/>
</dbReference>
<dbReference type="Pfam" id="PF22725">
    <property type="entry name" value="GFO_IDH_MocA_C3"/>
    <property type="match status" value="1"/>
</dbReference>
<dbReference type="GO" id="GO:0016491">
    <property type="term" value="F:oxidoreductase activity"/>
    <property type="evidence" value="ECO:0007669"/>
    <property type="project" value="UniProtKB-KW"/>
</dbReference>
<gene>
    <name evidence="6" type="primary">ari1</name>
    <name evidence="5" type="synonym">armA</name>
</gene>
<evidence type="ECO:0000256" key="2">
    <source>
        <dbReference type="ARBA" id="ARBA00023002"/>
    </source>
</evidence>
<dbReference type="InterPro" id="IPR036291">
    <property type="entry name" value="NAD(P)-bd_dom_sf"/>
</dbReference>
<dbReference type="AlphaFoldDB" id="A0A1B4ZC90"/>
<reference evidence="6" key="1">
    <citation type="journal article" date="2016" name="ChemBioChem">
        <title>Five-Membered Cyclitol Phosphate Formation by a myo-Inositol Phosphate Synthase Orthologue in the Biosynthesis of the Carbocyclic Nucleoside Antibiotic Aristeromycin.</title>
        <authorList>
            <person name="Kudo F."/>
            <person name="Tsunoda T."/>
            <person name="Takashima M."/>
            <person name="Eguchi T."/>
        </authorList>
    </citation>
    <scope>NUCLEOTIDE SEQUENCE</scope>
    <source>
        <strain evidence="6">NBRC 13005</strain>
    </source>
</reference>
<accession>A0A1B4ZC90</accession>
<dbReference type="Gene3D" id="3.30.360.10">
    <property type="entry name" value="Dihydrodipicolinate Reductase, domain 2"/>
    <property type="match status" value="1"/>
</dbReference>
<dbReference type="Pfam" id="PF01408">
    <property type="entry name" value="GFO_IDH_MocA"/>
    <property type="match status" value="1"/>
</dbReference>
<comment type="similarity">
    <text evidence="1">Belongs to the Gfo/Idh/MocA family.</text>
</comment>
<dbReference type="SUPFAM" id="SSF51735">
    <property type="entry name" value="NAD(P)-binding Rossmann-fold domains"/>
    <property type="match status" value="1"/>
</dbReference>
<name>A0A1B4ZC90_9ACTN</name>
<dbReference type="GO" id="GO:0000166">
    <property type="term" value="F:nucleotide binding"/>
    <property type="evidence" value="ECO:0007669"/>
    <property type="project" value="InterPro"/>
</dbReference>
<evidence type="ECO:0000259" key="3">
    <source>
        <dbReference type="Pfam" id="PF01408"/>
    </source>
</evidence>
<reference evidence="5" key="2">
    <citation type="submission" date="2016-12" db="EMBL/GenBank/DDBJ databases">
        <title>Gene cluster of aristeromycin and coformycin.</title>
        <authorList>
            <person name="Chen W."/>
            <person name="Xu G."/>
        </authorList>
    </citation>
    <scope>NUCLEOTIDE SEQUENCE</scope>
    <source>
        <strain evidence="5">JCM 5028</strain>
    </source>
</reference>
<dbReference type="InterPro" id="IPR055170">
    <property type="entry name" value="GFO_IDH_MocA-like_dom"/>
</dbReference>
<dbReference type="EMBL" id="LC054541">
    <property type="protein sequence ID" value="BAV57056.1"/>
    <property type="molecule type" value="Genomic_DNA"/>
</dbReference>
<evidence type="ECO:0000256" key="1">
    <source>
        <dbReference type="ARBA" id="ARBA00010928"/>
    </source>
</evidence>
<dbReference type="Gene3D" id="3.40.50.720">
    <property type="entry name" value="NAD(P)-binding Rossmann-like Domain"/>
    <property type="match status" value="1"/>
</dbReference>
<protein>
    <submittedName>
        <fullName evidence="5 6">Dehydrogenase</fullName>
    </submittedName>
</protein>
<dbReference type="InterPro" id="IPR051317">
    <property type="entry name" value="Gfo/Idh/MocA_oxidoreduct"/>
</dbReference>
<feature type="domain" description="Gfo/Idh/MocA-like oxidoreductase N-terminal" evidence="3">
    <location>
        <begin position="8"/>
        <end position="125"/>
    </location>
</feature>